<evidence type="ECO:0000313" key="2">
    <source>
        <dbReference type="Proteomes" id="UP001153555"/>
    </source>
</evidence>
<feature type="non-terminal residue" evidence="1">
    <location>
        <position position="1"/>
    </location>
</feature>
<dbReference type="PANTHER" id="PTHR48475:SF2">
    <property type="entry name" value="RIBONUCLEASE H"/>
    <property type="match status" value="1"/>
</dbReference>
<reference evidence="1" key="1">
    <citation type="submission" date="2019-12" db="EMBL/GenBank/DDBJ databases">
        <authorList>
            <person name="Scholes J."/>
        </authorList>
    </citation>
    <scope>NUCLEOTIDE SEQUENCE</scope>
</reference>
<evidence type="ECO:0000313" key="1">
    <source>
        <dbReference type="EMBL" id="CAA0828844.1"/>
    </source>
</evidence>
<accession>A0A9N7NE39</accession>
<name>A0A9N7NE39_STRHE</name>
<dbReference type="AlphaFoldDB" id="A0A9N7NE39"/>
<comment type="caution">
    <text evidence="1">The sequence shown here is derived from an EMBL/GenBank/DDBJ whole genome shotgun (WGS) entry which is preliminary data.</text>
</comment>
<dbReference type="Proteomes" id="UP001153555">
    <property type="component" value="Unassembled WGS sequence"/>
</dbReference>
<feature type="non-terminal residue" evidence="1">
    <location>
        <position position="81"/>
    </location>
</feature>
<dbReference type="Gene3D" id="1.10.340.70">
    <property type="match status" value="1"/>
</dbReference>
<dbReference type="OrthoDB" id="912837at2759"/>
<sequence length="81" mass="9468">TWALPKDPKEARVLKIRAARFTMDNEILYKRGYSVPLLKCLNESKSRYVLEELHEGICGTHPRAQALAYKTLRQGYYWPTL</sequence>
<dbReference type="PANTHER" id="PTHR48475">
    <property type="entry name" value="RIBONUCLEASE H"/>
    <property type="match status" value="1"/>
</dbReference>
<gene>
    <name evidence="1" type="ORF">SHERM_24539</name>
</gene>
<evidence type="ECO:0008006" key="3">
    <source>
        <dbReference type="Google" id="ProtNLM"/>
    </source>
</evidence>
<protein>
    <recommendedName>
        <fullName evidence="3">Integrase zinc-binding domain-containing protein</fullName>
    </recommendedName>
</protein>
<proteinExistence type="predicted"/>
<organism evidence="1 2">
    <name type="scientific">Striga hermonthica</name>
    <name type="common">Purple witchweed</name>
    <name type="synonym">Buchnera hermonthica</name>
    <dbReference type="NCBI Taxonomy" id="68872"/>
    <lineage>
        <taxon>Eukaryota</taxon>
        <taxon>Viridiplantae</taxon>
        <taxon>Streptophyta</taxon>
        <taxon>Embryophyta</taxon>
        <taxon>Tracheophyta</taxon>
        <taxon>Spermatophyta</taxon>
        <taxon>Magnoliopsida</taxon>
        <taxon>eudicotyledons</taxon>
        <taxon>Gunneridae</taxon>
        <taxon>Pentapetalae</taxon>
        <taxon>asterids</taxon>
        <taxon>lamiids</taxon>
        <taxon>Lamiales</taxon>
        <taxon>Orobanchaceae</taxon>
        <taxon>Buchnereae</taxon>
        <taxon>Striga</taxon>
    </lineage>
</organism>
<keyword evidence="2" id="KW-1185">Reference proteome</keyword>
<dbReference type="EMBL" id="CACSLK010027752">
    <property type="protein sequence ID" value="CAA0828844.1"/>
    <property type="molecule type" value="Genomic_DNA"/>
</dbReference>